<reference evidence="2" key="2">
    <citation type="submission" date="2020-09" db="EMBL/GenBank/DDBJ databases">
        <authorList>
            <person name="Sun Q."/>
            <person name="Ohkuma M."/>
        </authorList>
    </citation>
    <scope>NUCLEOTIDE SEQUENCE</scope>
    <source>
        <strain evidence="2">JCM 4477</strain>
    </source>
</reference>
<dbReference type="EMBL" id="BNBI01000007">
    <property type="protein sequence ID" value="GHF07218.1"/>
    <property type="molecule type" value="Genomic_DNA"/>
</dbReference>
<organism evidence="2 3">
    <name type="scientific">Streptomyces fumanus</name>
    <dbReference type="NCBI Taxonomy" id="67302"/>
    <lineage>
        <taxon>Bacteria</taxon>
        <taxon>Bacillati</taxon>
        <taxon>Actinomycetota</taxon>
        <taxon>Actinomycetes</taxon>
        <taxon>Kitasatosporales</taxon>
        <taxon>Streptomycetaceae</taxon>
        <taxon>Streptomyces</taxon>
    </lineage>
</organism>
<accession>A0A919E2Y3</accession>
<comment type="caution">
    <text evidence="2">The sequence shown here is derived from an EMBL/GenBank/DDBJ whole genome shotgun (WGS) entry which is preliminary data.</text>
</comment>
<evidence type="ECO:0000256" key="1">
    <source>
        <dbReference type="SAM" id="MobiDB-lite"/>
    </source>
</evidence>
<sequence length="101" mass="10741">MKPAAPVTRTSPSIGSVPRMSLDTNPPCFAQMRLIKAVLGGAVGARTRGCLRIDRTDRATARHARVRATGESAADQDFGVGKRMSGPRDLGSVTARVNHEQ</sequence>
<reference evidence="2" key="1">
    <citation type="journal article" date="2014" name="Int. J. Syst. Evol. Microbiol.">
        <title>Complete genome sequence of Corynebacterium casei LMG S-19264T (=DSM 44701T), isolated from a smear-ripened cheese.</title>
        <authorList>
            <consortium name="US DOE Joint Genome Institute (JGI-PGF)"/>
            <person name="Walter F."/>
            <person name="Albersmeier A."/>
            <person name="Kalinowski J."/>
            <person name="Ruckert C."/>
        </authorList>
    </citation>
    <scope>NUCLEOTIDE SEQUENCE</scope>
    <source>
        <strain evidence="2">JCM 4477</strain>
    </source>
</reference>
<name>A0A919E2Y3_9ACTN</name>
<evidence type="ECO:0000313" key="3">
    <source>
        <dbReference type="Proteomes" id="UP000630718"/>
    </source>
</evidence>
<feature type="region of interest" description="Disordered" evidence="1">
    <location>
        <begin position="62"/>
        <end position="101"/>
    </location>
</feature>
<dbReference type="Proteomes" id="UP000630718">
    <property type="component" value="Unassembled WGS sequence"/>
</dbReference>
<dbReference type="AlphaFoldDB" id="A0A919E2Y3"/>
<keyword evidence="3" id="KW-1185">Reference proteome</keyword>
<protein>
    <submittedName>
        <fullName evidence="2">Uncharacterized protein</fullName>
    </submittedName>
</protein>
<feature type="region of interest" description="Disordered" evidence="1">
    <location>
        <begin position="1"/>
        <end position="20"/>
    </location>
</feature>
<gene>
    <name evidence="2" type="ORF">GCM10018772_35230</name>
</gene>
<evidence type="ECO:0000313" key="2">
    <source>
        <dbReference type="EMBL" id="GHF07218.1"/>
    </source>
</evidence>
<proteinExistence type="predicted"/>